<keyword evidence="2" id="KW-1185">Reference proteome</keyword>
<dbReference type="KEGG" id="dai:Desaci_3045"/>
<accession>I4D829</accession>
<sequence>MYGIDCSIKISAASAIALKNAGVKAIGRYIVGNYGLTQDELKAKVISRNISLINQKLMSTILQFPMSGW</sequence>
<dbReference type="HOGENOM" id="CLU_2769025_0_0_9"/>
<dbReference type="Proteomes" id="UP000002892">
    <property type="component" value="Chromosome"/>
</dbReference>
<dbReference type="AlphaFoldDB" id="I4D829"/>
<dbReference type="RefSeq" id="WP_014827946.1">
    <property type="nucleotide sequence ID" value="NC_018068.1"/>
</dbReference>
<dbReference type="STRING" id="646529.Desaci_3045"/>
<name>I4D829_DESAJ</name>
<organism evidence="1 2">
    <name type="scientific">Desulfosporosinus acidiphilus (strain DSM 22704 / JCM 16185 / SJ4)</name>
    <dbReference type="NCBI Taxonomy" id="646529"/>
    <lineage>
        <taxon>Bacteria</taxon>
        <taxon>Bacillati</taxon>
        <taxon>Bacillota</taxon>
        <taxon>Clostridia</taxon>
        <taxon>Eubacteriales</taxon>
        <taxon>Desulfitobacteriaceae</taxon>
        <taxon>Desulfosporosinus</taxon>
    </lineage>
</organism>
<reference evidence="1 2" key="1">
    <citation type="journal article" date="2012" name="J. Bacteriol.">
        <title>Complete genome sequences of Desulfosporosinus orientis DSM765T, Desulfosporosinus youngiae DSM17734T, Desulfosporosinus meridiei DSM13257T, and Desulfosporosinus acidiphilus DSM22704T.</title>
        <authorList>
            <person name="Pester M."/>
            <person name="Brambilla E."/>
            <person name="Alazard D."/>
            <person name="Rattei T."/>
            <person name="Weinmaier T."/>
            <person name="Han J."/>
            <person name="Lucas S."/>
            <person name="Lapidus A."/>
            <person name="Cheng J.F."/>
            <person name="Goodwin L."/>
            <person name="Pitluck S."/>
            <person name="Peters L."/>
            <person name="Ovchinnikova G."/>
            <person name="Teshima H."/>
            <person name="Detter J.C."/>
            <person name="Han C.S."/>
            <person name="Tapia R."/>
            <person name="Land M.L."/>
            <person name="Hauser L."/>
            <person name="Kyrpides N.C."/>
            <person name="Ivanova N.N."/>
            <person name="Pagani I."/>
            <person name="Huntmann M."/>
            <person name="Wei C.L."/>
            <person name="Davenport K.W."/>
            <person name="Daligault H."/>
            <person name="Chain P.S."/>
            <person name="Chen A."/>
            <person name="Mavromatis K."/>
            <person name="Markowitz V."/>
            <person name="Szeto E."/>
            <person name="Mikhailova N."/>
            <person name="Pati A."/>
            <person name="Wagner M."/>
            <person name="Woyke T."/>
            <person name="Ollivier B."/>
            <person name="Klenk H.P."/>
            <person name="Spring S."/>
            <person name="Loy A."/>
        </authorList>
    </citation>
    <scope>NUCLEOTIDE SEQUENCE [LARGE SCALE GENOMIC DNA]</scope>
    <source>
        <strain evidence="2">DSM 22704 / JCM 16185 / SJ4</strain>
    </source>
</reference>
<evidence type="ECO:0000313" key="2">
    <source>
        <dbReference type="Proteomes" id="UP000002892"/>
    </source>
</evidence>
<protein>
    <submittedName>
        <fullName evidence="1">Uncharacterized protein</fullName>
    </submittedName>
</protein>
<evidence type="ECO:0000313" key="1">
    <source>
        <dbReference type="EMBL" id="AFM41953.1"/>
    </source>
</evidence>
<dbReference type="EMBL" id="CP003639">
    <property type="protein sequence ID" value="AFM41953.1"/>
    <property type="molecule type" value="Genomic_DNA"/>
</dbReference>
<gene>
    <name evidence="1" type="ordered locus">Desaci_3045</name>
</gene>
<proteinExistence type="predicted"/>